<dbReference type="OrthoDB" id="891726at2759"/>
<protein>
    <submittedName>
        <fullName evidence="2">Plant basic secretory protein</fullName>
    </submittedName>
</protein>
<evidence type="ECO:0000256" key="1">
    <source>
        <dbReference type="SAM" id="MobiDB-lite"/>
    </source>
</evidence>
<dbReference type="PANTHER" id="PTHR33321:SF12">
    <property type="entry name" value="PLANT BASIC SECRETORY PROTEIN (BSP) FAMILY PROTEIN"/>
    <property type="match status" value="1"/>
</dbReference>
<feature type="region of interest" description="Disordered" evidence="1">
    <location>
        <begin position="1"/>
        <end position="38"/>
    </location>
</feature>
<sequence>MSPAPASPAPSKAPESLPHRQHDQSTTSESQPAASTYSLPEPLIRLELRNLRHEATGVFLKNLSLHHDVADLNRTVLQLLYMPKNPTPASSSTLSTFRPHPYKPHIPGTRSVTLIVRDIDGVAYTTGLELDDEHKEIHFSLSYIHHVSKSSKDGVAISKELKGVICHELVHCWQHNARGTAPGGLIEGIADWVRLRAGFVPPHWKREGGDNWDAGYQTTGYFLDWIEQQHGEGSIRRLNEALRDVEYDEKKFWKDLYGENVDHLWSKYCKSLKE</sequence>
<dbReference type="Proteomes" id="UP000799439">
    <property type="component" value="Unassembled WGS sequence"/>
</dbReference>
<proteinExistence type="predicted"/>
<evidence type="ECO:0000313" key="2">
    <source>
        <dbReference type="EMBL" id="KAF2153987.1"/>
    </source>
</evidence>
<dbReference type="EMBL" id="ML996084">
    <property type="protein sequence ID" value="KAF2153987.1"/>
    <property type="molecule type" value="Genomic_DNA"/>
</dbReference>
<comment type="caution">
    <text evidence="2">The sequence shown here is derived from an EMBL/GenBank/DDBJ whole genome shotgun (WGS) entry which is preliminary data.</text>
</comment>
<dbReference type="Pfam" id="PF04450">
    <property type="entry name" value="BSP"/>
    <property type="match status" value="1"/>
</dbReference>
<dbReference type="AlphaFoldDB" id="A0A9P4MI75"/>
<dbReference type="InterPro" id="IPR007541">
    <property type="entry name" value="Uncharacterised_BSP"/>
</dbReference>
<dbReference type="PANTHER" id="PTHR33321">
    <property type="match status" value="1"/>
</dbReference>
<organism evidence="2 3">
    <name type="scientific">Myriangium duriaei CBS 260.36</name>
    <dbReference type="NCBI Taxonomy" id="1168546"/>
    <lineage>
        <taxon>Eukaryota</taxon>
        <taxon>Fungi</taxon>
        <taxon>Dikarya</taxon>
        <taxon>Ascomycota</taxon>
        <taxon>Pezizomycotina</taxon>
        <taxon>Dothideomycetes</taxon>
        <taxon>Dothideomycetidae</taxon>
        <taxon>Myriangiales</taxon>
        <taxon>Myriangiaceae</taxon>
        <taxon>Myriangium</taxon>
    </lineage>
</organism>
<keyword evidence="3" id="KW-1185">Reference proteome</keyword>
<reference evidence="2" key="1">
    <citation type="journal article" date="2020" name="Stud. Mycol.">
        <title>101 Dothideomycetes genomes: a test case for predicting lifestyles and emergence of pathogens.</title>
        <authorList>
            <person name="Haridas S."/>
            <person name="Albert R."/>
            <person name="Binder M."/>
            <person name="Bloem J."/>
            <person name="Labutti K."/>
            <person name="Salamov A."/>
            <person name="Andreopoulos B."/>
            <person name="Baker S."/>
            <person name="Barry K."/>
            <person name="Bills G."/>
            <person name="Bluhm B."/>
            <person name="Cannon C."/>
            <person name="Castanera R."/>
            <person name="Culley D."/>
            <person name="Daum C."/>
            <person name="Ezra D."/>
            <person name="Gonzalez J."/>
            <person name="Henrissat B."/>
            <person name="Kuo A."/>
            <person name="Liang C."/>
            <person name="Lipzen A."/>
            <person name="Lutzoni F."/>
            <person name="Magnuson J."/>
            <person name="Mondo S."/>
            <person name="Nolan M."/>
            <person name="Ohm R."/>
            <person name="Pangilinan J."/>
            <person name="Park H.-J."/>
            <person name="Ramirez L."/>
            <person name="Alfaro M."/>
            <person name="Sun H."/>
            <person name="Tritt A."/>
            <person name="Yoshinaga Y."/>
            <person name="Zwiers L.-H."/>
            <person name="Turgeon B."/>
            <person name="Goodwin S."/>
            <person name="Spatafora J."/>
            <person name="Crous P."/>
            <person name="Grigoriev I."/>
        </authorList>
    </citation>
    <scope>NUCLEOTIDE SEQUENCE</scope>
    <source>
        <strain evidence="2">CBS 260.36</strain>
    </source>
</reference>
<feature type="compositionally biased region" description="Polar residues" evidence="1">
    <location>
        <begin position="24"/>
        <end position="38"/>
    </location>
</feature>
<accession>A0A9P4MI75</accession>
<evidence type="ECO:0000313" key="3">
    <source>
        <dbReference type="Proteomes" id="UP000799439"/>
    </source>
</evidence>
<gene>
    <name evidence="2" type="ORF">K461DRAFT_292675</name>
</gene>
<name>A0A9P4MI75_9PEZI</name>